<reference evidence="2 3" key="1">
    <citation type="submission" date="2016-10" db="EMBL/GenBank/DDBJ databases">
        <title>Genome sequence of Streptomyces gilvigriseus MUSC 26.</title>
        <authorList>
            <person name="Lee L.-H."/>
            <person name="Ser H.-L."/>
        </authorList>
    </citation>
    <scope>NUCLEOTIDE SEQUENCE [LARGE SCALE GENOMIC DNA]</scope>
    <source>
        <strain evidence="2 3">MUSC 26</strain>
    </source>
</reference>
<evidence type="ECO:0000256" key="1">
    <source>
        <dbReference type="SAM" id="Phobius"/>
    </source>
</evidence>
<dbReference type="STRING" id="1428644.BIV57_03415"/>
<evidence type="ECO:0000313" key="3">
    <source>
        <dbReference type="Proteomes" id="UP000243342"/>
    </source>
</evidence>
<dbReference type="Proteomes" id="UP000243342">
    <property type="component" value="Unassembled WGS sequence"/>
</dbReference>
<evidence type="ECO:0008006" key="4">
    <source>
        <dbReference type="Google" id="ProtNLM"/>
    </source>
</evidence>
<evidence type="ECO:0000313" key="2">
    <source>
        <dbReference type="EMBL" id="OIV38885.1"/>
    </source>
</evidence>
<organism evidence="2 3">
    <name type="scientific">Mangrovactinospora gilvigrisea</name>
    <dbReference type="NCBI Taxonomy" id="1428644"/>
    <lineage>
        <taxon>Bacteria</taxon>
        <taxon>Bacillati</taxon>
        <taxon>Actinomycetota</taxon>
        <taxon>Actinomycetes</taxon>
        <taxon>Kitasatosporales</taxon>
        <taxon>Streptomycetaceae</taxon>
        <taxon>Mangrovactinospora</taxon>
    </lineage>
</organism>
<sequence>MRKQFRVRDMVLSMAVMGLVVAVWFFAVPRSSNNGGPPAVTYQDAVSSARRAAPYPLMAPAATPAGWKATSVSYSAKGTDAGDGGDGGDGGDTAFAPTWHLGFYLSGSREYAAVEQGGGNAAKFAKSRTQGGRAGGSVDVSGVSWTKWTGGKHGYRGLVRAVPHGTTAVVGTASWSDLEKLATALKE</sequence>
<protein>
    <recommendedName>
        <fullName evidence="4">DUF4245 domain-containing protein</fullName>
    </recommendedName>
</protein>
<feature type="transmembrane region" description="Helical" evidence="1">
    <location>
        <begin position="7"/>
        <end position="27"/>
    </location>
</feature>
<dbReference type="InterPro" id="IPR025339">
    <property type="entry name" value="DUF4245"/>
</dbReference>
<proteinExistence type="predicted"/>
<dbReference type="EMBL" id="MLCF01000011">
    <property type="protein sequence ID" value="OIV38885.1"/>
    <property type="molecule type" value="Genomic_DNA"/>
</dbReference>
<dbReference type="Pfam" id="PF14030">
    <property type="entry name" value="DUF4245"/>
    <property type="match status" value="1"/>
</dbReference>
<dbReference type="AlphaFoldDB" id="A0A1J7BJW9"/>
<accession>A0A1J7BJW9</accession>
<keyword evidence="1" id="KW-0812">Transmembrane</keyword>
<keyword evidence="1" id="KW-0472">Membrane</keyword>
<name>A0A1J7BJW9_9ACTN</name>
<keyword evidence="1" id="KW-1133">Transmembrane helix</keyword>
<comment type="caution">
    <text evidence="2">The sequence shown here is derived from an EMBL/GenBank/DDBJ whole genome shotgun (WGS) entry which is preliminary data.</text>
</comment>
<keyword evidence="3" id="KW-1185">Reference proteome</keyword>
<gene>
    <name evidence="2" type="ORF">BIV57_03415</name>
</gene>